<comment type="caution">
    <text evidence="1">The sequence shown here is derived from an EMBL/GenBank/DDBJ whole genome shotgun (WGS) entry which is preliminary data.</text>
</comment>
<sequence>MFNLLESNFDERGKNIGKRVQKFILIPGGADLWKTRLGYEFLSYCKEESEKYPFENYNNKSQKKKSTHKNGIDTILKIFILNLKEFTIILFSIITRQQQQQEYNTNNNIIKISNNNINNNKIIMSSFEVNLSRSLYFKKSKTPNPIS</sequence>
<dbReference type="EMBL" id="JANTQA010000068">
    <property type="protein sequence ID" value="KAJ3426499.1"/>
    <property type="molecule type" value="Genomic_DNA"/>
</dbReference>
<reference evidence="1" key="1">
    <citation type="submission" date="2022-08" db="EMBL/GenBank/DDBJ databases">
        <title>Novel sulphate-reducing endosymbionts in the free-living metamonad Anaeramoeba.</title>
        <authorList>
            <person name="Jerlstrom-Hultqvist J."/>
            <person name="Cepicka I."/>
            <person name="Gallot-Lavallee L."/>
            <person name="Salas-Leiva D."/>
            <person name="Curtis B.A."/>
            <person name="Zahonova K."/>
            <person name="Pipaliya S."/>
            <person name="Dacks J."/>
            <person name="Roger A.J."/>
        </authorList>
    </citation>
    <scope>NUCLEOTIDE SEQUENCE</scope>
    <source>
        <strain evidence="1">Busselton2</strain>
    </source>
</reference>
<evidence type="ECO:0000313" key="1">
    <source>
        <dbReference type="EMBL" id="KAJ3426499.1"/>
    </source>
</evidence>
<gene>
    <name evidence="1" type="ORF">M0812_27145</name>
</gene>
<dbReference type="Proteomes" id="UP001146793">
    <property type="component" value="Unassembled WGS sequence"/>
</dbReference>
<accession>A0AAV7YD03</accession>
<proteinExistence type="predicted"/>
<evidence type="ECO:0000313" key="2">
    <source>
        <dbReference type="Proteomes" id="UP001146793"/>
    </source>
</evidence>
<protein>
    <submittedName>
        <fullName evidence="1">Uncharacterized protein</fullName>
    </submittedName>
</protein>
<dbReference type="AlphaFoldDB" id="A0AAV7YD03"/>
<organism evidence="1 2">
    <name type="scientific">Anaeramoeba flamelloides</name>
    <dbReference type="NCBI Taxonomy" id="1746091"/>
    <lineage>
        <taxon>Eukaryota</taxon>
        <taxon>Metamonada</taxon>
        <taxon>Anaeramoebidae</taxon>
        <taxon>Anaeramoeba</taxon>
    </lineage>
</organism>
<name>A0AAV7YD03_9EUKA</name>